<comment type="caution">
    <text evidence="8">The sequence shown here is derived from an EMBL/GenBank/DDBJ whole genome shotgun (WGS) entry which is preliminary data.</text>
</comment>
<dbReference type="PATRIC" id="fig|1218493.3.peg.416"/>
<dbReference type="GO" id="GO:0005988">
    <property type="term" value="P:lactose metabolic process"/>
    <property type="evidence" value="ECO:0007669"/>
    <property type="project" value="UniProtKB-KW"/>
</dbReference>
<comment type="pathway">
    <text evidence="6">Carbohydrate metabolism; D-tagatose 6-phosphate degradation; D-glyceraldehyde 3-phosphate and glycerone phosphate from D-tagatose 6-phosphate: step 1/2.</text>
</comment>
<dbReference type="UniPathway" id="UPA00704">
    <property type="reaction ID" value="UER00715"/>
</dbReference>
<dbReference type="STRING" id="1218493.JF76_03920"/>
<organism evidence="8 9">
    <name type="scientific">Lactobacillus kullabergensis</name>
    <dbReference type="NCBI Taxonomy" id="1218493"/>
    <lineage>
        <taxon>Bacteria</taxon>
        <taxon>Bacillati</taxon>
        <taxon>Bacillota</taxon>
        <taxon>Bacilli</taxon>
        <taxon>Lactobacillales</taxon>
        <taxon>Lactobacillaceae</taxon>
        <taxon>Lactobacillus</taxon>
    </lineage>
</organism>
<proteinExistence type="inferred from homology"/>
<dbReference type="InterPro" id="IPR011611">
    <property type="entry name" value="PfkB_dom"/>
</dbReference>
<dbReference type="OrthoDB" id="9801219at2"/>
<dbReference type="Pfam" id="PF00294">
    <property type="entry name" value="PfkB"/>
    <property type="match status" value="1"/>
</dbReference>
<gene>
    <name evidence="8" type="ORF">JF76_03920</name>
</gene>
<keyword evidence="4 8" id="KW-0418">Kinase</keyword>
<dbReference type="GO" id="GO:0008443">
    <property type="term" value="F:phosphofructokinase activity"/>
    <property type="evidence" value="ECO:0007669"/>
    <property type="project" value="TreeGrafter"/>
</dbReference>
<evidence type="ECO:0000256" key="4">
    <source>
        <dbReference type="ARBA" id="ARBA00022777"/>
    </source>
</evidence>
<dbReference type="InterPro" id="IPR029056">
    <property type="entry name" value="Ribokinase-like"/>
</dbReference>
<evidence type="ECO:0000256" key="6">
    <source>
        <dbReference type="PIRNR" id="PIRNR000535"/>
    </source>
</evidence>
<dbReference type="InterPro" id="IPR017583">
    <property type="entry name" value="Tagatose/fructose_Pkinase"/>
</dbReference>
<evidence type="ECO:0000313" key="8">
    <source>
        <dbReference type="EMBL" id="KJY58210.1"/>
    </source>
</evidence>
<dbReference type="PIRSF" id="PIRSF000535">
    <property type="entry name" value="1PFK/6PFK/LacC"/>
    <property type="match status" value="1"/>
</dbReference>
<evidence type="ECO:0000256" key="1">
    <source>
        <dbReference type="ARBA" id="ARBA00005380"/>
    </source>
</evidence>
<dbReference type="PANTHER" id="PTHR46566:SF1">
    <property type="entry name" value="1-PHOSPHOFRUCTOKINASE"/>
    <property type="match status" value="1"/>
</dbReference>
<sequence length="314" mass="34716">MIYTITLNPAIDNIIKIKDKLVSGRNNRIAKKYSDVGGKGTHVSIALSLLNEPNICTGITGKTNYSQLSLLLEKYGIKGHFQVVVNQSVRQNFVITNTEGNSSYLITEYGFSLTKKVIDNLFDNELLEMGKDDYAVISGNPSLNTNMTTFKYFLKKLQDSQAKIIADVSGKFLAEILKTKVFLIKPNEFEFSEIVSKKVHTSDECLKAYQENKKLLENVTNLAITLGNRGSILIADGRAYYLNPAQITTVNDTGSGDAYLSGLIYGFVRKMSLHRTGVLATALGAAKAEKNSSSGFDVNRVKELVNEIKYKRIG</sequence>
<dbReference type="RefSeq" id="WP_045927595.1">
    <property type="nucleotide sequence ID" value="NZ_JBHSZS010000006.1"/>
</dbReference>
<keyword evidence="5 6" id="KW-0067">ATP-binding</keyword>
<evidence type="ECO:0000259" key="7">
    <source>
        <dbReference type="Pfam" id="PF00294"/>
    </source>
</evidence>
<comment type="similarity">
    <text evidence="1">Belongs to the carbohydrate kinase pfkB family.</text>
</comment>
<dbReference type="HOGENOM" id="CLU_050013_2_0_9"/>
<evidence type="ECO:0000256" key="5">
    <source>
        <dbReference type="ARBA" id="ARBA00022840"/>
    </source>
</evidence>
<dbReference type="Proteomes" id="UP000033533">
    <property type="component" value="Unassembled WGS sequence"/>
</dbReference>
<dbReference type="GO" id="GO:0005524">
    <property type="term" value="F:ATP binding"/>
    <property type="evidence" value="ECO:0007669"/>
    <property type="project" value="UniProtKB-KW"/>
</dbReference>
<keyword evidence="6" id="KW-0423">Lactose metabolism</keyword>
<dbReference type="PANTHER" id="PTHR46566">
    <property type="entry name" value="1-PHOSPHOFRUCTOKINASE-RELATED"/>
    <property type="match status" value="1"/>
</dbReference>
<comment type="similarity">
    <text evidence="6">Belongs to the carbohydrate kinase PfkB family. LacC subfamily.</text>
</comment>
<feature type="domain" description="Carbohydrate kinase PfkB" evidence="7">
    <location>
        <begin position="23"/>
        <end position="293"/>
    </location>
</feature>
<evidence type="ECO:0000256" key="2">
    <source>
        <dbReference type="ARBA" id="ARBA00022679"/>
    </source>
</evidence>
<keyword evidence="2 6" id="KW-0808">Transferase</keyword>
<accession>A0A0F4LHY9</accession>
<dbReference type="GO" id="GO:2001059">
    <property type="term" value="P:D-tagatose 6-phosphate catabolic process"/>
    <property type="evidence" value="ECO:0007669"/>
    <property type="project" value="UniProtKB-UniPathway"/>
</dbReference>
<keyword evidence="3 6" id="KW-0547">Nucleotide-binding</keyword>
<dbReference type="GO" id="GO:0009024">
    <property type="term" value="F:tagatose-6-phosphate kinase activity"/>
    <property type="evidence" value="ECO:0007669"/>
    <property type="project" value="UniProtKB-EC"/>
</dbReference>
<name>A0A0F4LHY9_9LACO</name>
<dbReference type="EMBL" id="JXBY01000010">
    <property type="protein sequence ID" value="KJY58210.1"/>
    <property type="molecule type" value="Genomic_DNA"/>
</dbReference>
<dbReference type="Gene3D" id="3.40.1190.20">
    <property type="match status" value="1"/>
</dbReference>
<dbReference type="AlphaFoldDB" id="A0A0F4LHY9"/>
<reference evidence="8 9" key="1">
    <citation type="submission" date="2014-12" db="EMBL/GenBank/DDBJ databases">
        <title>Comparative genomics of the lactic acid bacteria isolated from the honey bee gut.</title>
        <authorList>
            <person name="Ellegaard K.M."/>
            <person name="Tamarit D."/>
            <person name="Javelind E."/>
            <person name="Olofsson T."/>
            <person name="Andersson S.G."/>
            <person name="Vasquez A."/>
        </authorList>
    </citation>
    <scope>NUCLEOTIDE SEQUENCE [LARGE SCALE GENOMIC DNA]</scope>
    <source>
        <strain evidence="8 9">Biut2</strain>
    </source>
</reference>
<dbReference type="GO" id="GO:0005829">
    <property type="term" value="C:cytosol"/>
    <property type="evidence" value="ECO:0007669"/>
    <property type="project" value="TreeGrafter"/>
</dbReference>
<protein>
    <recommendedName>
        <fullName evidence="6">Tagatose-6-phosphate kinase</fullName>
        <ecNumber evidence="6">2.7.1.144</ecNumber>
    </recommendedName>
</protein>
<evidence type="ECO:0000256" key="3">
    <source>
        <dbReference type="ARBA" id="ARBA00022741"/>
    </source>
</evidence>
<dbReference type="EC" id="2.7.1.144" evidence="6"/>
<comment type="catalytic activity">
    <reaction evidence="6">
        <text>D-tagatofuranose 6-phosphate + ATP = D-tagatofuranose 1,6-bisphosphate + ADP + H(+)</text>
        <dbReference type="Rhea" id="RHEA:12420"/>
        <dbReference type="ChEBI" id="CHEBI:15378"/>
        <dbReference type="ChEBI" id="CHEBI:30616"/>
        <dbReference type="ChEBI" id="CHEBI:58694"/>
        <dbReference type="ChEBI" id="CHEBI:58695"/>
        <dbReference type="ChEBI" id="CHEBI:456216"/>
        <dbReference type="EC" id="2.7.1.144"/>
    </reaction>
</comment>
<dbReference type="SUPFAM" id="SSF53613">
    <property type="entry name" value="Ribokinase-like"/>
    <property type="match status" value="1"/>
</dbReference>
<dbReference type="NCBIfam" id="TIGR03168">
    <property type="entry name" value="1-PFK"/>
    <property type="match status" value="1"/>
</dbReference>
<evidence type="ECO:0000313" key="9">
    <source>
        <dbReference type="Proteomes" id="UP000033533"/>
    </source>
</evidence>